<comment type="caution">
    <text evidence="2">The sequence shown here is derived from an EMBL/GenBank/DDBJ whole genome shotgun (WGS) entry which is preliminary data.</text>
</comment>
<evidence type="ECO:0000313" key="3">
    <source>
        <dbReference type="Proteomes" id="UP000578531"/>
    </source>
</evidence>
<gene>
    <name evidence="2" type="ORF">HO173_001828</name>
</gene>
<dbReference type="RefSeq" id="XP_037169486.1">
    <property type="nucleotide sequence ID" value="XM_037303764.1"/>
</dbReference>
<proteinExistence type="predicted"/>
<feature type="region of interest" description="Disordered" evidence="1">
    <location>
        <begin position="93"/>
        <end position="113"/>
    </location>
</feature>
<evidence type="ECO:0000256" key="1">
    <source>
        <dbReference type="SAM" id="MobiDB-lite"/>
    </source>
</evidence>
<dbReference type="AlphaFoldDB" id="A0A8H6G4D3"/>
<reference evidence="2 3" key="1">
    <citation type="journal article" date="2020" name="Genomics">
        <title>Complete, high-quality genomes from long-read metagenomic sequencing of two wolf lichen thalli reveals enigmatic genome architecture.</title>
        <authorList>
            <person name="McKenzie S.K."/>
            <person name="Walston R.F."/>
            <person name="Allen J.L."/>
        </authorList>
    </citation>
    <scope>NUCLEOTIDE SEQUENCE [LARGE SCALE GENOMIC DNA]</scope>
    <source>
        <strain evidence="2">WasteWater2</strain>
    </source>
</reference>
<name>A0A8H6G4D3_9LECA</name>
<accession>A0A8H6G4D3</accession>
<protein>
    <submittedName>
        <fullName evidence="2">Uncharacterized protein</fullName>
    </submittedName>
</protein>
<dbReference type="GeneID" id="59283502"/>
<keyword evidence="3" id="KW-1185">Reference proteome</keyword>
<sequence length="113" mass="12968">MIKTLYKEVPEAFRAQPPGYQASQLNGNSSSDTLAAVKGPCEDCVGFKEDILQKRWKDAFLGRRKKQRDGTITRVWQMRPWHLIDRRMRSKMNDTELAGSENSQRVLAEEAVV</sequence>
<dbReference type="Proteomes" id="UP000578531">
    <property type="component" value="Unassembled WGS sequence"/>
</dbReference>
<dbReference type="EMBL" id="JACCJC010000004">
    <property type="protein sequence ID" value="KAF6240217.1"/>
    <property type="molecule type" value="Genomic_DNA"/>
</dbReference>
<organism evidence="2 3">
    <name type="scientific">Letharia columbiana</name>
    <dbReference type="NCBI Taxonomy" id="112416"/>
    <lineage>
        <taxon>Eukaryota</taxon>
        <taxon>Fungi</taxon>
        <taxon>Dikarya</taxon>
        <taxon>Ascomycota</taxon>
        <taxon>Pezizomycotina</taxon>
        <taxon>Lecanoromycetes</taxon>
        <taxon>OSLEUM clade</taxon>
        <taxon>Lecanoromycetidae</taxon>
        <taxon>Lecanorales</taxon>
        <taxon>Lecanorineae</taxon>
        <taxon>Parmeliaceae</taxon>
        <taxon>Letharia</taxon>
    </lineage>
</organism>
<evidence type="ECO:0000313" key="2">
    <source>
        <dbReference type="EMBL" id="KAF6240217.1"/>
    </source>
</evidence>